<comment type="catalytic activity">
    <reaction evidence="1 10">
        <text>UDP-alpha-D-glucose = UDP-alpha-D-galactose</text>
        <dbReference type="Rhea" id="RHEA:22168"/>
        <dbReference type="ChEBI" id="CHEBI:58885"/>
        <dbReference type="ChEBI" id="CHEBI:66914"/>
        <dbReference type="EC" id="5.1.3.2"/>
    </reaction>
</comment>
<comment type="similarity">
    <text evidence="4 10">Belongs to the NAD(P)-dependent epimerase/dehydratase family.</text>
</comment>
<dbReference type="InterPro" id="IPR005886">
    <property type="entry name" value="UDP_G4E"/>
</dbReference>
<dbReference type="InterPro" id="IPR001509">
    <property type="entry name" value="Epimerase_deHydtase"/>
</dbReference>
<evidence type="ECO:0000256" key="4">
    <source>
        <dbReference type="ARBA" id="ARBA00007637"/>
    </source>
</evidence>
<organism evidence="12 13">
    <name type="scientific">Planctobacterium marinum</name>
    <dbReference type="NCBI Taxonomy" id="1631968"/>
    <lineage>
        <taxon>Bacteria</taxon>
        <taxon>Pseudomonadati</taxon>
        <taxon>Pseudomonadota</taxon>
        <taxon>Gammaproteobacteria</taxon>
        <taxon>Alteromonadales</taxon>
        <taxon>Alteromonadaceae</taxon>
        <taxon>Planctobacterium</taxon>
    </lineage>
</organism>
<dbReference type="Proteomes" id="UP001333710">
    <property type="component" value="Chromosome"/>
</dbReference>
<sequence length="325" mass="36183">MAKFLVLGGAGYIGSHMVNYLQKNHHQVVVFDNLSTGFEGLVLTEQFRNIDILDSEALKTAFNDLGPFDCVIHFCAKSLVGESKTDPKIYYRNNVTGTLNLLDVMLQTGHDKIIFSSTAATFGVPESEEIDESHPTHPINPYGQSKLMVEKILSDYAEAYGMRSVCLRYFNAAGADPSGKIGELHDPETHLIPNILKSVLGQTEATLKVFGTDYPTPDGSCIRDYIHVNDLSSAHFKAFEYIEKHTGAYRYNLGIGNGFSVLDVIRTAEKVVGKPIPFDLAERRAGDPPKLIADSTRAQKELGWQPQFLELEEIIQTAWDFHKNR</sequence>
<dbReference type="EC" id="5.1.3.2" evidence="5 10"/>
<keyword evidence="9 10" id="KW-0119">Carbohydrate metabolism</keyword>
<comment type="pathway">
    <text evidence="3 10">Carbohydrate metabolism; galactose metabolism.</text>
</comment>
<evidence type="ECO:0000256" key="10">
    <source>
        <dbReference type="RuleBase" id="RU366046"/>
    </source>
</evidence>
<name>A0AA48KRB4_9ALTE</name>
<evidence type="ECO:0000256" key="2">
    <source>
        <dbReference type="ARBA" id="ARBA00001911"/>
    </source>
</evidence>
<evidence type="ECO:0000313" key="13">
    <source>
        <dbReference type="Proteomes" id="UP001333710"/>
    </source>
</evidence>
<comment type="subunit">
    <text evidence="10">Homodimer.</text>
</comment>
<dbReference type="GO" id="GO:0003978">
    <property type="term" value="F:UDP-glucose 4-epimerase activity"/>
    <property type="evidence" value="ECO:0007669"/>
    <property type="project" value="UniProtKB-UniRule"/>
</dbReference>
<accession>A0AA48KRB4</accession>
<evidence type="ECO:0000256" key="1">
    <source>
        <dbReference type="ARBA" id="ARBA00000083"/>
    </source>
</evidence>
<dbReference type="EMBL" id="AP027272">
    <property type="protein sequence ID" value="BDX05942.1"/>
    <property type="molecule type" value="Genomic_DNA"/>
</dbReference>
<dbReference type="KEGG" id="pmaw:MACH26_14630"/>
<dbReference type="Gene3D" id="3.90.25.10">
    <property type="entry name" value="UDP-galactose 4-epimerase, domain 1"/>
    <property type="match status" value="1"/>
</dbReference>
<keyword evidence="7 10" id="KW-0520">NAD</keyword>
<evidence type="ECO:0000313" key="12">
    <source>
        <dbReference type="EMBL" id="BDX05942.1"/>
    </source>
</evidence>
<dbReference type="PANTHER" id="PTHR43725:SF53">
    <property type="entry name" value="UDP-ARABINOSE 4-EPIMERASE 1"/>
    <property type="match status" value="1"/>
</dbReference>
<dbReference type="NCBIfam" id="TIGR01179">
    <property type="entry name" value="galE"/>
    <property type="match status" value="1"/>
</dbReference>
<reference evidence="12" key="1">
    <citation type="submission" date="2023-01" db="EMBL/GenBank/DDBJ databases">
        <title>Complete genome sequence of Planctobacterium marinum strain Dej080120_11.</title>
        <authorList>
            <person name="Ueki S."/>
            <person name="Maruyama F."/>
        </authorList>
    </citation>
    <scope>NUCLEOTIDE SEQUENCE</scope>
    <source>
        <strain evidence="12">Dej080120_11</strain>
    </source>
</reference>
<evidence type="ECO:0000256" key="8">
    <source>
        <dbReference type="ARBA" id="ARBA00023235"/>
    </source>
</evidence>
<evidence type="ECO:0000259" key="11">
    <source>
        <dbReference type="Pfam" id="PF01370"/>
    </source>
</evidence>
<evidence type="ECO:0000256" key="3">
    <source>
        <dbReference type="ARBA" id="ARBA00004947"/>
    </source>
</evidence>
<gene>
    <name evidence="12" type="primary">galE</name>
    <name evidence="12" type="ORF">MACH26_14630</name>
</gene>
<dbReference type="Gene3D" id="3.40.50.720">
    <property type="entry name" value="NAD(P)-binding Rossmann-like Domain"/>
    <property type="match status" value="1"/>
</dbReference>
<dbReference type="Pfam" id="PF01370">
    <property type="entry name" value="Epimerase"/>
    <property type="match status" value="1"/>
</dbReference>
<dbReference type="PANTHER" id="PTHR43725">
    <property type="entry name" value="UDP-GLUCOSE 4-EPIMERASE"/>
    <property type="match status" value="1"/>
</dbReference>
<dbReference type="RefSeq" id="WP_338291958.1">
    <property type="nucleotide sequence ID" value="NZ_AP027272.1"/>
</dbReference>
<protein>
    <recommendedName>
        <fullName evidence="6 10">UDP-glucose 4-epimerase</fullName>
        <ecNumber evidence="5 10">5.1.3.2</ecNumber>
    </recommendedName>
</protein>
<evidence type="ECO:0000256" key="9">
    <source>
        <dbReference type="ARBA" id="ARBA00023277"/>
    </source>
</evidence>
<dbReference type="SUPFAM" id="SSF51735">
    <property type="entry name" value="NAD(P)-binding Rossmann-fold domains"/>
    <property type="match status" value="1"/>
</dbReference>
<dbReference type="AlphaFoldDB" id="A0AA48KRB4"/>
<comment type="cofactor">
    <cofactor evidence="2 10">
        <name>NAD(+)</name>
        <dbReference type="ChEBI" id="CHEBI:57540"/>
    </cofactor>
</comment>
<keyword evidence="13" id="KW-1185">Reference proteome</keyword>
<evidence type="ECO:0000256" key="7">
    <source>
        <dbReference type="ARBA" id="ARBA00023027"/>
    </source>
</evidence>
<keyword evidence="8 10" id="KW-0413">Isomerase</keyword>
<dbReference type="GO" id="GO:0006012">
    <property type="term" value="P:galactose metabolic process"/>
    <property type="evidence" value="ECO:0007669"/>
    <property type="project" value="InterPro"/>
</dbReference>
<dbReference type="CDD" id="cd05247">
    <property type="entry name" value="UDP_G4E_1_SDR_e"/>
    <property type="match status" value="1"/>
</dbReference>
<evidence type="ECO:0000256" key="6">
    <source>
        <dbReference type="ARBA" id="ARBA00018569"/>
    </source>
</evidence>
<proteinExistence type="inferred from homology"/>
<dbReference type="InterPro" id="IPR036291">
    <property type="entry name" value="NAD(P)-bd_dom_sf"/>
</dbReference>
<evidence type="ECO:0000256" key="5">
    <source>
        <dbReference type="ARBA" id="ARBA00013189"/>
    </source>
</evidence>
<feature type="domain" description="NAD-dependent epimerase/dehydratase" evidence="11">
    <location>
        <begin position="5"/>
        <end position="254"/>
    </location>
</feature>